<dbReference type="GeneID" id="25915297"/>
<accession>A0A0L0F7E1</accession>
<dbReference type="Proteomes" id="UP000054560">
    <property type="component" value="Unassembled WGS sequence"/>
</dbReference>
<evidence type="ECO:0000313" key="1">
    <source>
        <dbReference type="EMBL" id="KNC72647.1"/>
    </source>
</evidence>
<keyword evidence="2" id="KW-1185">Reference proteome</keyword>
<dbReference type="RefSeq" id="XP_014146549.1">
    <property type="nucleotide sequence ID" value="XM_014291074.1"/>
</dbReference>
<feature type="non-terminal residue" evidence="1">
    <location>
        <position position="233"/>
    </location>
</feature>
<name>A0A0L0F7E1_9EUKA</name>
<protein>
    <submittedName>
        <fullName evidence="1">Uncharacterized protein</fullName>
    </submittedName>
</protein>
<organism evidence="1 2">
    <name type="scientific">Sphaeroforma arctica JP610</name>
    <dbReference type="NCBI Taxonomy" id="667725"/>
    <lineage>
        <taxon>Eukaryota</taxon>
        <taxon>Ichthyosporea</taxon>
        <taxon>Ichthyophonida</taxon>
        <taxon>Sphaeroforma</taxon>
    </lineage>
</organism>
<dbReference type="EMBL" id="KQ246711">
    <property type="protein sequence ID" value="KNC72647.1"/>
    <property type="molecule type" value="Genomic_DNA"/>
</dbReference>
<reference evidence="1 2" key="1">
    <citation type="submission" date="2011-02" db="EMBL/GenBank/DDBJ databases">
        <title>The Genome Sequence of Sphaeroforma arctica JP610.</title>
        <authorList>
            <consortium name="The Broad Institute Genome Sequencing Platform"/>
            <person name="Russ C."/>
            <person name="Cuomo C."/>
            <person name="Young S.K."/>
            <person name="Zeng Q."/>
            <person name="Gargeya S."/>
            <person name="Alvarado L."/>
            <person name="Berlin A."/>
            <person name="Chapman S.B."/>
            <person name="Chen Z."/>
            <person name="Freedman E."/>
            <person name="Gellesch M."/>
            <person name="Goldberg J."/>
            <person name="Griggs A."/>
            <person name="Gujja S."/>
            <person name="Heilman E."/>
            <person name="Heiman D."/>
            <person name="Howarth C."/>
            <person name="Mehta T."/>
            <person name="Neiman D."/>
            <person name="Pearson M."/>
            <person name="Roberts A."/>
            <person name="Saif S."/>
            <person name="Shea T."/>
            <person name="Shenoy N."/>
            <person name="Sisk P."/>
            <person name="Stolte C."/>
            <person name="Sykes S."/>
            <person name="White J."/>
            <person name="Yandava C."/>
            <person name="Burger G."/>
            <person name="Gray M.W."/>
            <person name="Holland P.W.H."/>
            <person name="King N."/>
            <person name="Lang F.B.F."/>
            <person name="Roger A.J."/>
            <person name="Ruiz-Trillo I."/>
            <person name="Haas B."/>
            <person name="Nusbaum C."/>
            <person name="Birren B."/>
        </authorList>
    </citation>
    <scope>NUCLEOTIDE SEQUENCE [LARGE SCALE GENOMIC DNA]</scope>
    <source>
        <strain evidence="1 2">JP610</strain>
    </source>
</reference>
<gene>
    <name evidence="1" type="ORF">SARC_14793</name>
</gene>
<dbReference type="AlphaFoldDB" id="A0A0L0F7E1"/>
<evidence type="ECO:0000313" key="2">
    <source>
        <dbReference type="Proteomes" id="UP000054560"/>
    </source>
</evidence>
<sequence>ILDEFVNRSGPSSTSLLDTGVDTIRRTDAAVGVLSQLLFDQRILPAVNFSAVVQFFVLPYLYPDAGVVLVVALRLLDECLSPQTHAKVRSYNTTSVSVLTSVVLHLCELLQHRNAMCRVLAALGSSLDTVTRCLVRAMKTLTRLWGERRSESRELASGVECSSTQNGSALSAHTRTQVGTRVYDLLLNGDEQKLSDDGCSRQCSCSRCSGEERETFPANWLRAQMAKFGRSTG</sequence>
<proteinExistence type="predicted"/>
<feature type="non-terminal residue" evidence="1">
    <location>
        <position position="1"/>
    </location>
</feature>